<dbReference type="RefSeq" id="WP_419580323.1">
    <property type="nucleotide sequence ID" value="NZ_CP036432.1"/>
</dbReference>
<evidence type="ECO:0000256" key="1">
    <source>
        <dbReference type="ARBA" id="ARBA00001933"/>
    </source>
</evidence>
<dbReference type="PANTHER" id="PTHR43727:SF2">
    <property type="entry name" value="GROUP IV DECARBOXYLASE"/>
    <property type="match status" value="1"/>
</dbReference>
<protein>
    <submittedName>
        <fullName evidence="4">Diaminopimelate decarboxylase</fullName>
        <ecNumber evidence="4">4.1.1.20</ecNumber>
    </submittedName>
</protein>
<reference evidence="4 5" key="1">
    <citation type="submission" date="2019-02" db="EMBL/GenBank/DDBJ databases">
        <title>Deep-cultivation of Planctomycetes and their phenomic and genomic characterization uncovers novel biology.</title>
        <authorList>
            <person name="Wiegand S."/>
            <person name="Jogler M."/>
            <person name="Boedeker C."/>
            <person name="Pinto D."/>
            <person name="Vollmers J."/>
            <person name="Rivas-Marin E."/>
            <person name="Kohn T."/>
            <person name="Peeters S.H."/>
            <person name="Heuer A."/>
            <person name="Rast P."/>
            <person name="Oberbeckmann S."/>
            <person name="Bunk B."/>
            <person name="Jeske O."/>
            <person name="Meyerdierks A."/>
            <person name="Storesund J.E."/>
            <person name="Kallscheuer N."/>
            <person name="Luecker S."/>
            <person name="Lage O.M."/>
            <person name="Pohl T."/>
            <person name="Merkel B.J."/>
            <person name="Hornburger P."/>
            <person name="Mueller R.-W."/>
            <person name="Bruemmer F."/>
            <person name="Labrenz M."/>
            <person name="Spormann A.M."/>
            <person name="Op den Camp H."/>
            <person name="Overmann J."/>
            <person name="Amann R."/>
            <person name="Jetten M.S.M."/>
            <person name="Mascher T."/>
            <person name="Medema M.H."/>
            <person name="Devos D.P."/>
            <person name="Kaster A.-K."/>
            <person name="Ovreas L."/>
            <person name="Rohde M."/>
            <person name="Galperin M.Y."/>
            <person name="Jogler C."/>
        </authorList>
    </citation>
    <scope>NUCLEOTIDE SEQUENCE [LARGE SCALE GENOMIC DNA]</scope>
    <source>
        <strain evidence="4 5">TBK1r</strain>
    </source>
</reference>
<evidence type="ECO:0000313" key="4">
    <source>
        <dbReference type="EMBL" id="QDV85935.1"/>
    </source>
</evidence>
<dbReference type="SUPFAM" id="SSF50621">
    <property type="entry name" value="Alanine racemase C-terminal domain-like"/>
    <property type="match status" value="1"/>
</dbReference>
<dbReference type="Proteomes" id="UP000318081">
    <property type="component" value="Chromosome"/>
</dbReference>
<dbReference type="CDD" id="cd06842">
    <property type="entry name" value="PLPDE_III_Y4yA_like"/>
    <property type="match status" value="1"/>
</dbReference>
<name>A0ABX5XV75_9BACT</name>
<evidence type="ECO:0000259" key="3">
    <source>
        <dbReference type="Pfam" id="PF02784"/>
    </source>
</evidence>
<dbReference type="PANTHER" id="PTHR43727">
    <property type="entry name" value="DIAMINOPIMELATE DECARBOXYLASE"/>
    <property type="match status" value="1"/>
</dbReference>
<evidence type="ECO:0000313" key="5">
    <source>
        <dbReference type="Proteomes" id="UP000318081"/>
    </source>
</evidence>
<keyword evidence="4" id="KW-0456">Lyase</keyword>
<organism evidence="4 5">
    <name type="scientific">Stieleria magnilauensis</name>
    <dbReference type="NCBI Taxonomy" id="2527963"/>
    <lineage>
        <taxon>Bacteria</taxon>
        <taxon>Pseudomonadati</taxon>
        <taxon>Planctomycetota</taxon>
        <taxon>Planctomycetia</taxon>
        <taxon>Pirellulales</taxon>
        <taxon>Pirellulaceae</taxon>
        <taxon>Stieleria</taxon>
    </lineage>
</organism>
<feature type="domain" description="Orn/DAP/Arg decarboxylase 2 N-terminal" evidence="3">
    <location>
        <begin position="72"/>
        <end position="285"/>
    </location>
</feature>
<dbReference type="Pfam" id="PF02784">
    <property type="entry name" value="Orn_Arg_deC_N"/>
    <property type="match status" value="1"/>
</dbReference>
<dbReference type="InterPro" id="IPR029066">
    <property type="entry name" value="PLP-binding_barrel"/>
</dbReference>
<evidence type="ECO:0000256" key="2">
    <source>
        <dbReference type="ARBA" id="ARBA00022898"/>
    </source>
</evidence>
<comment type="cofactor">
    <cofactor evidence="1">
        <name>pyridoxal 5'-phosphate</name>
        <dbReference type="ChEBI" id="CHEBI:597326"/>
    </cofactor>
</comment>
<accession>A0ABX5XV75</accession>
<dbReference type="SUPFAM" id="SSF51419">
    <property type="entry name" value="PLP-binding barrel"/>
    <property type="match status" value="1"/>
</dbReference>
<dbReference type="InterPro" id="IPR022644">
    <property type="entry name" value="De-COase2_N"/>
</dbReference>
<dbReference type="InterPro" id="IPR042152">
    <property type="entry name" value="Y4yA-like"/>
</dbReference>
<dbReference type="Gene3D" id="3.20.20.10">
    <property type="entry name" value="Alanine racemase"/>
    <property type="match status" value="1"/>
</dbReference>
<sequence>MSDPVSLMTGETTLRKNCAGDPALSARLEPWMCEFLTSEHVAQSVTKHDSPLNVICPSPMSRNIAEIQSQVEARGVASKIFFARKANKCLSFVDEAIRCDAGLDTASENELRQCLQRGVCPDDIICTAAVKSDDLIDCCIANQVCIAIDNRDELDAVVARCRAVGKRAPIALRLGGFLHDEPLRQLPTDSGHPSHAVGPRQATKLPTRFGFDAVTDNGIIKQLCDLPIKVRGVHFHLDGYDAGQRVSGITQSLRWIDLLRSAGHHPSFMDIGGGFPISYLDDGDQWETFWHQQERALLGRRDPVTYRNHGLGLFEHQGHILGRRDSYPYHQSPVRGDWMANILDSVVEGNTIAERLREARIELRCEPGRSLLDGCGMTISRVEFRKQNADGDWLIGLSMNRTQCRTSSADFLVDPILIRTNRSADDPKSGFLVGAYCTESELISLRKLTFPQGVARGDLVVFPNTAGYLMHFLESRSHQFPLAKNLVVSETLSVTELDAIDRRVD</sequence>
<keyword evidence="2" id="KW-0663">Pyridoxal phosphate</keyword>
<dbReference type="EMBL" id="CP036432">
    <property type="protein sequence ID" value="QDV85935.1"/>
    <property type="molecule type" value="Genomic_DNA"/>
</dbReference>
<dbReference type="GO" id="GO:0008836">
    <property type="term" value="F:diaminopimelate decarboxylase activity"/>
    <property type="evidence" value="ECO:0007669"/>
    <property type="project" value="UniProtKB-EC"/>
</dbReference>
<dbReference type="InterPro" id="IPR009006">
    <property type="entry name" value="Ala_racemase/Decarboxylase_C"/>
</dbReference>
<dbReference type="EC" id="4.1.1.20" evidence="4"/>
<dbReference type="Gene3D" id="2.40.37.10">
    <property type="entry name" value="Lyase, Ornithine Decarboxylase, Chain A, domain 1"/>
    <property type="match status" value="1"/>
</dbReference>
<proteinExistence type="predicted"/>
<gene>
    <name evidence="4" type="primary">lysA_2</name>
    <name evidence="4" type="ORF">TBK1r_49520</name>
</gene>
<keyword evidence="5" id="KW-1185">Reference proteome</keyword>